<sequence>MATKYKIKQHVWCTNERHKSEVGVIAEVVEEKSLVKTKDGARKENLYCVMLHYPNGKMYFEEFFESELELVQH</sequence>
<evidence type="ECO:0000313" key="1">
    <source>
        <dbReference type="EMBL" id="CUN26017.1"/>
    </source>
</evidence>
<dbReference type="RefSeq" id="WP_057319727.1">
    <property type="nucleotide sequence ID" value="NZ_CYXP01000007.1"/>
</dbReference>
<gene>
    <name evidence="1" type="ORF">ERS852429_02999</name>
</gene>
<protein>
    <submittedName>
        <fullName evidence="1">Uncharacterized protein</fullName>
    </submittedName>
</protein>
<dbReference type="EMBL" id="CYXP01000007">
    <property type="protein sequence ID" value="CUN26017.1"/>
    <property type="molecule type" value="Genomic_DNA"/>
</dbReference>
<evidence type="ECO:0000313" key="2">
    <source>
        <dbReference type="Proteomes" id="UP000095591"/>
    </source>
</evidence>
<reference evidence="1 2" key="1">
    <citation type="submission" date="2015-09" db="EMBL/GenBank/DDBJ databases">
        <authorList>
            <consortium name="Pathogen Informatics"/>
        </authorList>
    </citation>
    <scope>NUCLEOTIDE SEQUENCE [LARGE SCALE GENOMIC DNA]</scope>
    <source>
        <strain evidence="1 2">2789STDY5608872</strain>
    </source>
</reference>
<accession>A0A173VIR4</accession>
<dbReference type="Proteomes" id="UP000095591">
    <property type="component" value="Unassembled WGS sequence"/>
</dbReference>
<name>A0A173VIR4_PARDI</name>
<organism evidence="1 2">
    <name type="scientific">Parabacteroides distasonis</name>
    <dbReference type="NCBI Taxonomy" id="823"/>
    <lineage>
        <taxon>Bacteria</taxon>
        <taxon>Pseudomonadati</taxon>
        <taxon>Bacteroidota</taxon>
        <taxon>Bacteroidia</taxon>
        <taxon>Bacteroidales</taxon>
        <taxon>Tannerellaceae</taxon>
        <taxon>Parabacteroides</taxon>
    </lineage>
</organism>
<proteinExistence type="predicted"/>
<dbReference type="AlphaFoldDB" id="A0A173VIR4"/>